<dbReference type="EMBL" id="GL377720">
    <property type="protein sequence ID" value="EFJ05506.1"/>
    <property type="molecule type" value="Genomic_DNA"/>
</dbReference>
<dbReference type="Gramene" id="EFJ05506">
    <property type="protein sequence ID" value="EFJ05506"/>
    <property type="gene ID" value="SELMODRAFT_44342"/>
</dbReference>
<protein>
    <recommendedName>
        <fullName evidence="1">Protein kinase domain-containing protein</fullName>
    </recommendedName>
</protein>
<dbReference type="InParanoid" id="D8TCU8"/>
<keyword evidence="3" id="KW-1185">Reference proteome</keyword>
<dbReference type="PANTHER" id="PTHR46146">
    <property type="entry name" value="SERINE/THREONINE-PROTEIN KINASE-LIKE PROTEIN CCR4"/>
    <property type="match status" value="1"/>
</dbReference>
<dbReference type="FunCoup" id="D8TCU8">
    <property type="interactions" value="220"/>
</dbReference>
<feature type="non-terminal residue" evidence="2">
    <location>
        <position position="325"/>
    </location>
</feature>
<name>D8TCU8_SELML</name>
<dbReference type="Gene3D" id="1.10.510.10">
    <property type="entry name" value="Transferase(Phosphotransferase) domain 1"/>
    <property type="match status" value="1"/>
</dbReference>
<dbReference type="OrthoDB" id="4062651at2759"/>
<accession>D8TCU8</accession>
<evidence type="ECO:0000313" key="3">
    <source>
        <dbReference type="Proteomes" id="UP000001514"/>
    </source>
</evidence>
<dbReference type="SMART" id="SM00220">
    <property type="entry name" value="S_TKc"/>
    <property type="match status" value="1"/>
</dbReference>
<dbReference type="PANTHER" id="PTHR46146:SF23">
    <property type="entry name" value="PROTEIN KINASE DOMAIN-CONTAINING PROTEIN"/>
    <property type="match status" value="1"/>
</dbReference>
<reference evidence="2 3" key="1">
    <citation type="journal article" date="2011" name="Science">
        <title>The Selaginella genome identifies genetic changes associated with the evolution of vascular plants.</title>
        <authorList>
            <person name="Banks J.A."/>
            <person name="Nishiyama T."/>
            <person name="Hasebe M."/>
            <person name="Bowman J.L."/>
            <person name="Gribskov M."/>
            <person name="dePamphilis C."/>
            <person name="Albert V.A."/>
            <person name="Aono N."/>
            <person name="Aoyama T."/>
            <person name="Ambrose B.A."/>
            <person name="Ashton N.W."/>
            <person name="Axtell M.J."/>
            <person name="Barker E."/>
            <person name="Barker M.S."/>
            <person name="Bennetzen J.L."/>
            <person name="Bonawitz N.D."/>
            <person name="Chapple C."/>
            <person name="Cheng C."/>
            <person name="Correa L.G."/>
            <person name="Dacre M."/>
            <person name="DeBarry J."/>
            <person name="Dreyer I."/>
            <person name="Elias M."/>
            <person name="Engstrom E.M."/>
            <person name="Estelle M."/>
            <person name="Feng L."/>
            <person name="Finet C."/>
            <person name="Floyd S.K."/>
            <person name="Frommer W.B."/>
            <person name="Fujita T."/>
            <person name="Gramzow L."/>
            <person name="Gutensohn M."/>
            <person name="Harholt J."/>
            <person name="Hattori M."/>
            <person name="Heyl A."/>
            <person name="Hirai T."/>
            <person name="Hiwatashi Y."/>
            <person name="Ishikawa M."/>
            <person name="Iwata M."/>
            <person name="Karol K.G."/>
            <person name="Koehler B."/>
            <person name="Kolukisaoglu U."/>
            <person name="Kubo M."/>
            <person name="Kurata T."/>
            <person name="Lalonde S."/>
            <person name="Li K."/>
            <person name="Li Y."/>
            <person name="Litt A."/>
            <person name="Lyons E."/>
            <person name="Manning G."/>
            <person name="Maruyama T."/>
            <person name="Michael T.P."/>
            <person name="Mikami K."/>
            <person name="Miyazaki S."/>
            <person name="Morinaga S."/>
            <person name="Murata T."/>
            <person name="Mueller-Roeber B."/>
            <person name="Nelson D.R."/>
            <person name="Obara M."/>
            <person name="Oguri Y."/>
            <person name="Olmstead R.G."/>
            <person name="Onodera N."/>
            <person name="Petersen B.L."/>
            <person name="Pils B."/>
            <person name="Prigge M."/>
            <person name="Rensing S.A."/>
            <person name="Riano-Pachon D.M."/>
            <person name="Roberts A.W."/>
            <person name="Sato Y."/>
            <person name="Scheller H.V."/>
            <person name="Schulz B."/>
            <person name="Schulz C."/>
            <person name="Shakirov E.V."/>
            <person name="Shibagaki N."/>
            <person name="Shinohara N."/>
            <person name="Shippen D.E."/>
            <person name="Soerensen I."/>
            <person name="Sotooka R."/>
            <person name="Sugimoto N."/>
            <person name="Sugita M."/>
            <person name="Sumikawa N."/>
            <person name="Tanurdzic M."/>
            <person name="Theissen G."/>
            <person name="Ulvskov P."/>
            <person name="Wakazuki S."/>
            <person name="Weng J.K."/>
            <person name="Willats W.W."/>
            <person name="Wipf D."/>
            <person name="Wolf P.G."/>
            <person name="Yang L."/>
            <person name="Zimmer A.D."/>
            <person name="Zhu Q."/>
            <person name="Mitros T."/>
            <person name="Hellsten U."/>
            <person name="Loque D."/>
            <person name="Otillar R."/>
            <person name="Salamov A."/>
            <person name="Schmutz J."/>
            <person name="Shapiro H."/>
            <person name="Lindquist E."/>
            <person name="Lucas S."/>
            <person name="Rokhsar D."/>
            <person name="Grigoriev I.V."/>
        </authorList>
    </citation>
    <scope>NUCLEOTIDE SEQUENCE [LARGE SCALE GENOMIC DNA]</scope>
</reference>
<dbReference type="OMA" id="FNINNPC"/>
<feature type="domain" description="Protein kinase" evidence="1">
    <location>
        <begin position="42"/>
        <end position="317"/>
    </location>
</feature>
<evidence type="ECO:0000313" key="2">
    <source>
        <dbReference type="EMBL" id="EFJ05506.1"/>
    </source>
</evidence>
<dbReference type="InterPro" id="IPR008271">
    <property type="entry name" value="Ser/Thr_kinase_AS"/>
</dbReference>
<dbReference type="InterPro" id="IPR000719">
    <property type="entry name" value="Prot_kinase_dom"/>
</dbReference>
<dbReference type="InterPro" id="IPR011009">
    <property type="entry name" value="Kinase-like_dom_sf"/>
</dbReference>
<dbReference type="GO" id="GO:0005524">
    <property type="term" value="F:ATP binding"/>
    <property type="evidence" value="ECO:0007669"/>
    <property type="project" value="InterPro"/>
</dbReference>
<evidence type="ECO:0000259" key="1">
    <source>
        <dbReference type="PROSITE" id="PS50011"/>
    </source>
</evidence>
<organism evidence="3">
    <name type="scientific">Selaginella moellendorffii</name>
    <name type="common">Spikemoss</name>
    <dbReference type="NCBI Taxonomy" id="88036"/>
    <lineage>
        <taxon>Eukaryota</taxon>
        <taxon>Viridiplantae</taxon>
        <taxon>Streptophyta</taxon>
        <taxon>Embryophyta</taxon>
        <taxon>Tracheophyta</taxon>
        <taxon>Lycopodiopsida</taxon>
        <taxon>Selaginellales</taxon>
        <taxon>Selaginellaceae</taxon>
        <taxon>Selaginella</taxon>
    </lineage>
</organism>
<dbReference type="Proteomes" id="UP000001514">
    <property type="component" value="Unassembled WGS sequence"/>
</dbReference>
<dbReference type="AlphaFoldDB" id="D8TCU8"/>
<proteinExistence type="predicted"/>
<dbReference type="HOGENOM" id="CLU_000288_21_4_1"/>
<dbReference type="PROSITE" id="PS00108">
    <property type="entry name" value="PROTEIN_KINASE_ST"/>
    <property type="match status" value="1"/>
</dbReference>
<gene>
    <name evidence="2" type="ORF">SELMODRAFT_44342</name>
</gene>
<dbReference type="PROSITE" id="PS50011">
    <property type="entry name" value="PROTEIN_KINASE_DOM"/>
    <property type="match status" value="1"/>
</dbReference>
<dbReference type="PIRSF" id="PIRSF000654">
    <property type="entry name" value="Integrin-linked_kinase"/>
    <property type="match status" value="1"/>
</dbReference>
<dbReference type="Gene3D" id="3.30.200.20">
    <property type="entry name" value="Phosphorylase Kinase, domain 1"/>
    <property type="match status" value="1"/>
</dbReference>
<dbReference type="Pfam" id="PF00069">
    <property type="entry name" value="Pkinase"/>
    <property type="match status" value="1"/>
</dbReference>
<dbReference type="GO" id="GO:0004672">
    <property type="term" value="F:protein kinase activity"/>
    <property type="evidence" value="ECO:0000318"/>
    <property type="project" value="GO_Central"/>
</dbReference>
<dbReference type="SUPFAM" id="SSF56112">
    <property type="entry name" value="Protein kinase-like (PK-like)"/>
    <property type="match status" value="1"/>
</dbReference>
<dbReference type="eggNOG" id="KOG1187">
    <property type="taxonomic scope" value="Eukaryota"/>
</dbReference>
<dbReference type="KEGG" id="smo:SELMODRAFT_44342"/>
<sequence length="325" mass="36003">MVHLSCKTESAVITCKAHKDDIEPAKLKTFRYKDLEAATGGFAREFLLGKGSYGWVYKGCLRDGKLVAVKRSSLARKNSQDDNPLDNELEILSKIRSTRLVNLVGYSRDNKETVLVVDYMANGTLHDILHCRNEPLSWSIRVQVALQIAKGLRALHSASPPVIHRDIKSSNVLIDADWNARLADFGLALRGRIEDVIRLSTPPAGTMGYLDPGYVSPGHLSTKTDVFSFGILLLEIMSGRNAIDVQYYPPNIVDWALPLIKQGKGAAICDPKSKHPTNAEALNEMAGVAARCVRLSSSRRPTMAEVVKELREISKRIQMPIWNSI</sequence>